<keyword evidence="3" id="KW-1185">Reference proteome</keyword>
<dbReference type="SUPFAM" id="SSF51306">
    <property type="entry name" value="LexA/Signal peptidase"/>
    <property type="match status" value="1"/>
</dbReference>
<organism evidence="2 3">
    <name type="scientific">Opacimonas viscosa</name>
    <dbReference type="NCBI Taxonomy" id="2961944"/>
    <lineage>
        <taxon>Bacteria</taxon>
        <taxon>Pseudomonadati</taxon>
        <taxon>Pseudomonadota</taxon>
        <taxon>Gammaproteobacteria</taxon>
        <taxon>Alteromonadales</taxon>
        <taxon>Alteromonadaceae</taxon>
        <taxon>Opacimonas</taxon>
    </lineage>
</organism>
<feature type="domain" description="Peptidase S24/S26A/S26B/S26C" evidence="1">
    <location>
        <begin position="14"/>
        <end position="95"/>
    </location>
</feature>
<evidence type="ECO:0000313" key="3">
    <source>
        <dbReference type="Proteomes" id="UP001165413"/>
    </source>
</evidence>
<reference evidence="2" key="1">
    <citation type="submission" date="2022-07" db="EMBL/GenBank/DDBJ databases">
        <title>Characterization of the Novel Bacterium Alteromonas immobilis LMIT006 and Alteromonas gregis LMIT007.</title>
        <authorList>
            <person name="Lin X."/>
        </authorList>
    </citation>
    <scope>NUCLEOTIDE SEQUENCE</scope>
    <source>
        <strain evidence="2">LMIT007</strain>
    </source>
</reference>
<gene>
    <name evidence="2" type="ORF">NLF92_05785</name>
</gene>
<dbReference type="InterPro" id="IPR036286">
    <property type="entry name" value="LexA/Signal_pep-like_sf"/>
</dbReference>
<evidence type="ECO:0000259" key="1">
    <source>
        <dbReference type="Pfam" id="PF00717"/>
    </source>
</evidence>
<name>A0AA42BL45_9ALTE</name>
<dbReference type="Pfam" id="PF00717">
    <property type="entry name" value="Peptidase_S24"/>
    <property type="match status" value="1"/>
</dbReference>
<dbReference type="EMBL" id="JANATA010000007">
    <property type="protein sequence ID" value="MCP3428453.1"/>
    <property type="molecule type" value="Genomic_DNA"/>
</dbReference>
<dbReference type="CDD" id="cd06529">
    <property type="entry name" value="S24_LexA-like"/>
    <property type="match status" value="1"/>
</dbReference>
<comment type="caution">
    <text evidence="2">The sequence shown here is derived from an EMBL/GenBank/DDBJ whole genome shotgun (WGS) entry which is preliminary data.</text>
</comment>
<protein>
    <submittedName>
        <fullName evidence="2">S24 family peptidase</fullName>
    </submittedName>
</protein>
<sequence>MLQVIPLAAQAGIAGFESPAAEYKQLGLDLDDLLIEHPSATFIGQAKGDSMTGYGIYDNDLLIVDRAAQKSTLDIIVANLNGVFVCKLFDRKAMVLLSAAEFHDPYALGQGDVFDEEGIVVRSIRMHRTSRKVNQHLADVG</sequence>
<dbReference type="Proteomes" id="UP001165413">
    <property type="component" value="Unassembled WGS sequence"/>
</dbReference>
<dbReference type="Gene3D" id="2.10.109.10">
    <property type="entry name" value="Umud Fragment, subunit A"/>
    <property type="match status" value="1"/>
</dbReference>
<dbReference type="RefSeq" id="WP_254099741.1">
    <property type="nucleotide sequence ID" value="NZ_JANATA010000007.1"/>
</dbReference>
<accession>A0AA42BL45</accession>
<dbReference type="AlphaFoldDB" id="A0AA42BL45"/>
<evidence type="ECO:0000313" key="2">
    <source>
        <dbReference type="EMBL" id="MCP3428453.1"/>
    </source>
</evidence>
<proteinExistence type="predicted"/>
<dbReference type="InterPro" id="IPR039418">
    <property type="entry name" value="LexA-like"/>
</dbReference>
<dbReference type="InterPro" id="IPR015927">
    <property type="entry name" value="Peptidase_S24_S26A/B/C"/>
</dbReference>